<dbReference type="PANTHER" id="PTHR46411:SF3">
    <property type="entry name" value="AAA+ ATPASE DOMAIN-CONTAINING PROTEIN"/>
    <property type="match status" value="1"/>
</dbReference>
<dbReference type="VEuPathDB" id="FungiDB:SMAC_05613"/>
<dbReference type="Pfam" id="PF22942">
    <property type="entry name" value="DUF7025"/>
    <property type="match status" value="1"/>
</dbReference>
<gene>
    <name evidence="3" type="ORF">SMACR_05613</name>
</gene>
<dbReference type="PANTHER" id="PTHR46411">
    <property type="entry name" value="FAMILY ATPASE, PUTATIVE-RELATED"/>
    <property type="match status" value="1"/>
</dbReference>
<reference evidence="3 4" key="1">
    <citation type="submission" date="2017-07" db="EMBL/GenBank/DDBJ databases">
        <title>Genome sequence of the Sordaria macrospora wild type strain R19027.</title>
        <authorList>
            <person name="Nowrousian M."/>
            <person name="Teichert I."/>
            <person name="Kueck U."/>
        </authorList>
    </citation>
    <scope>NUCLEOTIDE SEQUENCE [LARGE SCALE GENOMIC DNA]</scope>
    <source>
        <strain evidence="3 4">R19027</strain>
        <tissue evidence="3">Mycelium</tissue>
    </source>
</reference>
<evidence type="ECO:0000313" key="4">
    <source>
        <dbReference type="Proteomes" id="UP000433876"/>
    </source>
</evidence>
<evidence type="ECO:0000313" key="3">
    <source>
        <dbReference type="EMBL" id="KAA8630548.1"/>
    </source>
</evidence>
<dbReference type="EMBL" id="NMPR01000101">
    <property type="protein sequence ID" value="KAA8630548.1"/>
    <property type="molecule type" value="Genomic_DNA"/>
</dbReference>
<protein>
    <recommendedName>
        <fullName evidence="2">DUF7025 domain-containing protein</fullName>
    </recommendedName>
</protein>
<feature type="region of interest" description="Disordered" evidence="1">
    <location>
        <begin position="1"/>
        <end position="20"/>
    </location>
</feature>
<name>A0A8S8ZMH8_SORMA</name>
<evidence type="ECO:0000259" key="2">
    <source>
        <dbReference type="Pfam" id="PF22942"/>
    </source>
</evidence>
<feature type="domain" description="DUF7025" evidence="2">
    <location>
        <begin position="27"/>
        <end position="124"/>
    </location>
</feature>
<comment type="caution">
    <text evidence="3">The sequence shown here is derived from an EMBL/GenBank/DDBJ whole genome shotgun (WGS) entry which is preliminary data.</text>
</comment>
<sequence>MSDPTSTSSSTSWSPSWVPTTRDSKAMWQKGHITYETLWSVFKPGSLLIAFEDSHPWLLRCLRTGYEVYSTANAICHVYGEYTDFDGKTFGTTTQEFQIRQKVSLNGLHPGAINKLPIFPLVYWTKDEKKIDDLKRRLQVRGEAFKETDGVALRYYHGMAKHLREPPRNYYHASLEGSAGLWIGFTVHVASSPYIIPLLRRH</sequence>
<dbReference type="Proteomes" id="UP000433876">
    <property type="component" value="Unassembled WGS sequence"/>
</dbReference>
<proteinExistence type="predicted"/>
<organism evidence="3 4">
    <name type="scientific">Sordaria macrospora</name>
    <dbReference type="NCBI Taxonomy" id="5147"/>
    <lineage>
        <taxon>Eukaryota</taxon>
        <taxon>Fungi</taxon>
        <taxon>Dikarya</taxon>
        <taxon>Ascomycota</taxon>
        <taxon>Pezizomycotina</taxon>
        <taxon>Sordariomycetes</taxon>
        <taxon>Sordariomycetidae</taxon>
        <taxon>Sordariales</taxon>
        <taxon>Sordariaceae</taxon>
        <taxon>Sordaria</taxon>
    </lineage>
</organism>
<evidence type="ECO:0000256" key="1">
    <source>
        <dbReference type="SAM" id="MobiDB-lite"/>
    </source>
</evidence>
<dbReference type="InterPro" id="IPR054289">
    <property type="entry name" value="DUF7025"/>
</dbReference>
<dbReference type="AlphaFoldDB" id="A0A8S8ZMH8"/>
<accession>A0A8S8ZMH8</accession>